<dbReference type="InterPro" id="IPR036388">
    <property type="entry name" value="WH-like_DNA-bd_sf"/>
</dbReference>
<dbReference type="GO" id="GO:0003700">
    <property type="term" value="F:DNA-binding transcription factor activity"/>
    <property type="evidence" value="ECO:0007669"/>
    <property type="project" value="InterPro"/>
</dbReference>
<dbReference type="FunFam" id="1.10.10.10:FF:000079">
    <property type="entry name" value="GntR family transcriptional regulator"/>
    <property type="match status" value="1"/>
</dbReference>
<dbReference type="Pfam" id="PF07702">
    <property type="entry name" value="UTRA"/>
    <property type="match status" value="1"/>
</dbReference>
<organism evidence="5 6">
    <name type="scientific">Virgibacillus dokdonensis</name>
    <dbReference type="NCBI Taxonomy" id="302167"/>
    <lineage>
        <taxon>Bacteria</taxon>
        <taxon>Bacillati</taxon>
        <taxon>Bacillota</taxon>
        <taxon>Bacilli</taxon>
        <taxon>Bacillales</taxon>
        <taxon>Bacillaceae</taxon>
        <taxon>Virgibacillus</taxon>
    </lineage>
</organism>
<dbReference type="Proteomes" id="UP000256488">
    <property type="component" value="Unassembled WGS sequence"/>
</dbReference>
<dbReference type="EMBL" id="NFZX01000022">
    <property type="protein sequence ID" value="RFA34480.1"/>
    <property type="molecule type" value="Genomic_DNA"/>
</dbReference>
<evidence type="ECO:0000256" key="1">
    <source>
        <dbReference type="ARBA" id="ARBA00023015"/>
    </source>
</evidence>
<evidence type="ECO:0000256" key="2">
    <source>
        <dbReference type="ARBA" id="ARBA00023125"/>
    </source>
</evidence>
<evidence type="ECO:0000256" key="3">
    <source>
        <dbReference type="ARBA" id="ARBA00023163"/>
    </source>
</evidence>
<proteinExistence type="predicted"/>
<sequence length="282" mass="33458">MYLYYTSDNYVHFICIKAFTLFKVYFILKSTTGYNHIERRAFKVLDKSSKVPLYLQLMNEIIEKIEQETYEEHDKLPSERELCDMYKLSRITVRQALQELEREGYIYKLHGKGTFVSAASIEQNLVKLYSFTEEMKKVGKTPMTKVLSFKEIAIDTRIANKMGLEPLDEVFEVVRLRLADEQPLMYETSYLPKKWFPYLTKEKLMEKPMYDIFSHDYQVHVTRAIERFSATQLRETEAGYLNALTQQPAMLIKRFAYHHEQLIEYTISVARGDKFDYTVELT</sequence>
<dbReference type="InterPro" id="IPR050679">
    <property type="entry name" value="Bact_HTH_transcr_reg"/>
</dbReference>
<dbReference type="SMART" id="SM00345">
    <property type="entry name" value="HTH_GNTR"/>
    <property type="match status" value="1"/>
</dbReference>
<gene>
    <name evidence="5" type="ORF">CAI16_11250</name>
</gene>
<dbReference type="SMART" id="SM00866">
    <property type="entry name" value="UTRA"/>
    <property type="match status" value="1"/>
</dbReference>
<dbReference type="PANTHER" id="PTHR44846">
    <property type="entry name" value="MANNOSYL-D-GLYCERATE TRANSPORT/METABOLISM SYSTEM REPRESSOR MNGR-RELATED"/>
    <property type="match status" value="1"/>
</dbReference>
<dbReference type="SUPFAM" id="SSF64288">
    <property type="entry name" value="Chorismate lyase-like"/>
    <property type="match status" value="1"/>
</dbReference>
<dbReference type="AlphaFoldDB" id="A0A3E0WND8"/>
<dbReference type="InterPro" id="IPR036390">
    <property type="entry name" value="WH_DNA-bd_sf"/>
</dbReference>
<dbReference type="Pfam" id="PF00392">
    <property type="entry name" value="GntR"/>
    <property type="match status" value="1"/>
</dbReference>
<keyword evidence="1" id="KW-0805">Transcription regulation</keyword>
<dbReference type="Gene3D" id="1.10.10.10">
    <property type="entry name" value="Winged helix-like DNA-binding domain superfamily/Winged helix DNA-binding domain"/>
    <property type="match status" value="1"/>
</dbReference>
<dbReference type="SUPFAM" id="SSF46785">
    <property type="entry name" value="Winged helix' DNA-binding domain"/>
    <property type="match status" value="1"/>
</dbReference>
<protein>
    <submittedName>
        <fullName evidence="5">GntR family transcriptional regulator</fullName>
    </submittedName>
</protein>
<dbReference type="GO" id="GO:0003677">
    <property type="term" value="F:DNA binding"/>
    <property type="evidence" value="ECO:0007669"/>
    <property type="project" value="UniProtKB-KW"/>
</dbReference>
<dbReference type="InterPro" id="IPR028978">
    <property type="entry name" value="Chorismate_lyase_/UTRA_dom_sf"/>
</dbReference>
<dbReference type="GO" id="GO:0045892">
    <property type="term" value="P:negative regulation of DNA-templated transcription"/>
    <property type="evidence" value="ECO:0007669"/>
    <property type="project" value="TreeGrafter"/>
</dbReference>
<evidence type="ECO:0000313" key="5">
    <source>
        <dbReference type="EMBL" id="RFA34480.1"/>
    </source>
</evidence>
<dbReference type="CDD" id="cd07377">
    <property type="entry name" value="WHTH_GntR"/>
    <property type="match status" value="1"/>
</dbReference>
<dbReference type="PRINTS" id="PR00035">
    <property type="entry name" value="HTHGNTR"/>
</dbReference>
<name>A0A3E0WND8_9BACI</name>
<dbReference type="InterPro" id="IPR011663">
    <property type="entry name" value="UTRA"/>
</dbReference>
<dbReference type="InterPro" id="IPR000524">
    <property type="entry name" value="Tscrpt_reg_HTH_GntR"/>
</dbReference>
<dbReference type="PROSITE" id="PS50949">
    <property type="entry name" value="HTH_GNTR"/>
    <property type="match status" value="1"/>
</dbReference>
<evidence type="ECO:0000313" key="6">
    <source>
        <dbReference type="Proteomes" id="UP000256488"/>
    </source>
</evidence>
<keyword evidence="3" id="KW-0804">Transcription</keyword>
<dbReference type="Gene3D" id="3.40.1410.10">
    <property type="entry name" value="Chorismate lyase-like"/>
    <property type="match status" value="1"/>
</dbReference>
<evidence type="ECO:0000259" key="4">
    <source>
        <dbReference type="PROSITE" id="PS50949"/>
    </source>
</evidence>
<accession>A0A3E0WND8</accession>
<dbReference type="PANTHER" id="PTHR44846:SF1">
    <property type="entry name" value="MANNOSYL-D-GLYCERATE TRANSPORT_METABOLISM SYSTEM REPRESSOR MNGR-RELATED"/>
    <property type="match status" value="1"/>
</dbReference>
<feature type="domain" description="HTH gntR-type" evidence="4">
    <location>
        <begin position="51"/>
        <end position="119"/>
    </location>
</feature>
<comment type="caution">
    <text evidence="5">The sequence shown here is derived from an EMBL/GenBank/DDBJ whole genome shotgun (WGS) entry which is preliminary data.</text>
</comment>
<keyword evidence="2" id="KW-0238">DNA-binding</keyword>
<reference evidence="5 6" key="1">
    <citation type="submission" date="2017-05" db="EMBL/GenBank/DDBJ databases">
        <title>Virgibacillus sp. AK90 isolated from a saltern of Kakinada, India.</title>
        <authorList>
            <person name="Gupta V."/>
            <person name="Sidhu C."/>
            <person name="Korpole S."/>
            <person name="Pinnaka A.K."/>
        </authorList>
    </citation>
    <scope>NUCLEOTIDE SEQUENCE [LARGE SCALE GENOMIC DNA]</scope>
    <source>
        <strain evidence="5 6">AK90</strain>
    </source>
</reference>